<dbReference type="GO" id="GO:0000027">
    <property type="term" value="P:ribosomal large subunit assembly"/>
    <property type="evidence" value="ECO:0007669"/>
    <property type="project" value="TreeGrafter"/>
</dbReference>
<dbReference type="Gene3D" id="3.90.105.20">
    <property type="match status" value="1"/>
</dbReference>
<evidence type="ECO:0000256" key="4">
    <source>
        <dbReference type="ARBA" id="ARBA00022980"/>
    </source>
</evidence>
<keyword evidence="4 6" id="KW-0689">Ribosomal protein</keyword>
<dbReference type="Pfam" id="PF17777">
    <property type="entry name" value="RL10P_insert"/>
    <property type="match status" value="1"/>
</dbReference>
<name>A0A7C4D267_THEPE</name>
<dbReference type="EMBL" id="DTBQ01000051">
    <property type="protein sequence ID" value="HGM46462.1"/>
    <property type="molecule type" value="Genomic_DNA"/>
</dbReference>
<dbReference type="Gene3D" id="6.10.140.760">
    <property type="match status" value="1"/>
</dbReference>
<dbReference type="GO" id="GO:0002181">
    <property type="term" value="P:cytoplasmic translation"/>
    <property type="evidence" value="ECO:0007669"/>
    <property type="project" value="TreeGrafter"/>
</dbReference>
<protein>
    <recommendedName>
        <fullName evidence="6">Large ribosomal subunit protein uL10</fullName>
    </recommendedName>
    <alternativeName>
        <fullName evidence="6">Acidic ribosomal protein P0 homolog</fullName>
    </alternativeName>
</protein>
<proteinExistence type="inferred from homology"/>
<gene>
    <name evidence="8" type="primary">rplJ</name>
    <name evidence="6" type="synonym">rpl10</name>
    <name evidence="6" type="synonym">rplP0</name>
    <name evidence="8" type="ORF">ENU21_01745</name>
</gene>
<feature type="domain" description="Large ribosomal subunit protein uL10-like insertion" evidence="7">
    <location>
        <begin position="118"/>
        <end position="188"/>
    </location>
</feature>
<evidence type="ECO:0000256" key="2">
    <source>
        <dbReference type="ARBA" id="ARBA00022730"/>
    </source>
</evidence>
<evidence type="ECO:0000256" key="6">
    <source>
        <dbReference type="HAMAP-Rule" id="MF_00280"/>
    </source>
</evidence>
<dbReference type="InterPro" id="IPR022909">
    <property type="entry name" value="Ribosomal_uL10_arc"/>
</dbReference>
<dbReference type="FunFam" id="3.90.105.20:FF:000001">
    <property type="entry name" value="60S acidic ribosomal protein P0"/>
    <property type="match status" value="1"/>
</dbReference>
<evidence type="ECO:0000313" key="8">
    <source>
        <dbReference type="EMBL" id="HGM46462.1"/>
    </source>
</evidence>
<dbReference type="InterPro" id="IPR050323">
    <property type="entry name" value="Ribosomal_protein_uL10"/>
</dbReference>
<dbReference type="InterPro" id="IPR043164">
    <property type="entry name" value="Ribosomal_uL10-like_insert_sf"/>
</dbReference>
<comment type="caution">
    <text evidence="8">The sequence shown here is derived from an EMBL/GenBank/DDBJ whole genome shotgun (WGS) entry which is preliminary data.</text>
</comment>
<keyword evidence="5 6" id="KW-0687">Ribonucleoprotein</keyword>
<comment type="function">
    <text evidence="6">Forms part of the ribosomal stalk, playing a central role in the interaction of the ribosome with GTP-bound translation factors.</text>
</comment>
<dbReference type="SUPFAM" id="SSF160369">
    <property type="entry name" value="Ribosomal protein L10-like"/>
    <property type="match status" value="1"/>
</dbReference>
<dbReference type="GO" id="GO:0070180">
    <property type="term" value="F:large ribosomal subunit rRNA binding"/>
    <property type="evidence" value="ECO:0007669"/>
    <property type="project" value="UniProtKB-UniRule"/>
</dbReference>
<dbReference type="Gene3D" id="3.30.70.1730">
    <property type="match status" value="1"/>
</dbReference>
<dbReference type="AlphaFoldDB" id="A0A7C4D267"/>
<dbReference type="GO" id="GO:0022625">
    <property type="term" value="C:cytosolic large ribosomal subunit"/>
    <property type="evidence" value="ECO:0007669"/>
    <property type="project" value="TreeGrafter"/>
</dbReference>
<evidence type="ECO:0000256" key="5">
    <source>
        <dbReference type="ARBA" id="ARBA00023274"/>
    </source>
</evidence>
<comment type="similarity">
    <text evidence="1 6">Belongs to the universal ribosomal protein uL10 family.</text>
</comment>
<keyword evidence="2 6" id="KW-0699">rRNA-binding</keyword>
<dbReference type="Pfam" id="PF00466">
    <property type="entry name" value="Ribosomal_L10"/>
    <property type="match status" value="1"/>
</dbReference>
<dbReference type="HAMAP" id="MF_00280">
    <property type="entry name" value="Ribosomal_uL10_arch"/>
    <property type="match status" value="1"/>
</dbReference>
<accession>A0A7C4D267</accession>
<reference evidence="8" key="1">
    <citation type="journal article" date="2020" name="mSystems">
        <title>Genome- and Community-Level Interaction Insights into Carbon Utilization and Element Cycling Functions of Hydrothermarchaeota in Hydrothermal Sediment.</title>
        <authorList>
            <person name="Zhou Z."/>
            <person name="Liu Y."/>
            <person name="Xu W."/>
            <person name="Pan J."/>
            <person name="Luo Z.H."/>
            <person name="Li M."/>
        </authorList>
    </citation>
    <scope>NUCLEOTIDE SEQUENCE</scope>
    <source>
        <strain evidence="8">SpSt-649</strain>
    </source>
</reference>
<evidence type="ECO:0000256" key="3">
    <source>
        <dbReference type="ARBA" id="ARBA00022884"/>
    </source>
</evidence>
<evidence type="ECO:0000256" key="1">
    <source>
        <dbReference type="ARBA" id="ARBA00008889"/>
    </source>
</evidence>
<dbReference type="InterPro" id="IPR040637">
    <property type="entry name" value="Ribosomal_uL10-like_insert"/>
</dbReference>
<dbReference type="PANTHER" id="PTHR45699">
    <property type="entry name" value="60S ACIDIC RIBOSOMAL PROTEIN P0"/>
    <property type="match status" value="1"/>
</dbReference>
<keyword evidence="3 6" id="KW-0694">RNA-binding</keyword>
<dbReference type="PANTHER" id="PTHR45699:SF3">
    <property type="entry name" value="LARGE RIBOSOMAL SUBUNIT PROTEIN UL10"/>
    <property type="match status" value="1"/>
</dbReference>
<dbReference type="InterPro" id="IPR001790">
    <property type="entry name" value="Ribosomal_uL10"/>
</dbReference>
<dbReference type="InterPro" id="IPR043141">
    <property type="entry name" value="Ribosomal_uL10-like_sf"/>
</dbReference>
<organism evidence="8">
    <name type="scientific">Thermofilum pendens</name>
    <dbReference type="NCBI Taxonomy" id="2269"/>
    <lineage>
        <taxon>Archaea</taxon>
        <taxon>Thermoproteota</taxon>
        <taxon>Thermoprotei</taxon>
        <taxon>Thermofilales</taxon>
        <taxon>Thermofilaceae</taxon>
        <taxon>Thermofilum</taxon>
    </lineage>
</organism>
<evidence type="ECO:0000259" key="7">
    <source>
        <dbReference type="Pfam" id="PF17777"/>
    </source>
</evidence>
<sequence>MSLQRVVEKAQLSRARQRKQRMLQEYISLLKSNSYYLIADIVGLPTSVIKSSRSILEERGSRLKVVKNTVFLIALKQTGRVVEGVEKLLRGQNAVIFTNENPFEIMLFLEKQKIVREARAGDIATNDIVIPAGNTGMSPGPILSLFGKLKVPTRIEEGSIYVAKDTVVAKAGDVITPELAELLNKLGIKPIESKLRIKAICMDHRLVTPDQVILEPKRYEESLREAYAQAFNLAVNAAMPLPEVVGLLVRRARAEALAVAAEAAIVTPETAPLVLAKAEAAAKALYEAVRRRNPSL</sequence>
<dbReference type="GO" id="GO:0003735">
    <property type="term" value="F:structural constituent of ribosome"/>
    <property type="evidence" value="ECO:0007669"/>
    <property type="project" value="TreeGrafter"/>
</dbReference>
<comment type="subunit">
    <text evidence="6">Part of the 50S ribosomal subunit. Forms part of the ribosomal stalk which helps the ribosome interact with GTP-bound translation factors. Forms a heptameric L10(L12)2(L12)2(L12)2 complex, where L10 forms an elongated spine to which the L12 dimers bind in a sequential fashion.</text>
</comment>